<evidence type="ECO:0000256" key="16">
    <source>
        <dbReference type="SAM" id="SignalP"/>
    </source>
</evidence>
<feature type="domain" description="Peptidase S1" evidence="17">
    <location>
        <begin position="28"/>
        <end position="259"/>
    </location>
</feature>
<dbReference type="CDD" id="cd00190">
    <property type="entry name" value="Tryp_SPc"/>
    <property type="match status" value="1"/>
</dbReference>
<dbReference type="PROSITE" id="PS00135">
    <property type="entry name" value="TRYPSIN_SER"/>
    <property type="match status" value="1"/>
</dbReference>
<evidence type="ECO:0000256" key="15">
    <source>
        <dbReference type="RuleBase" id="RU363034"/>
    </source>
</evidence>
<dbReference type="InterPro" id="IPR009003">
    <property type="entry name" value="Peptidase_S1_PA"/>
</dbReference>
<dbReference type="Proteomes" id="UP000791440">
    <property type="component" value="Unassembled WGS sequence"/>
</dbReference>
<dbReference type="OrthoDB" id="10051896at2759"/>
<name>A0A921YRQ1_MANSE</name>
<evidence type="ECO:0000256" key="8">
    <source>
        <dbReference type="ARBA" id="ARBA00023145"/>
    </source>
</evidence>
<evidence type="ECO:0000256" key="3">
    <source>
        <dbReference type="ARBA" id="ARBA00022656"/>
    </source>
</evidence>
<keyword evidence="7 15" id="KW-0720">Serine protease</keyword>
<keyword evidence="3" id="KW-0800">Toxin</keyword>
<dbReference type="SUPFAM" id="SSF50494">
    <property type="entry name" value="Trypsin-like serine proteases"/>
    <property type="match status" value="1"/>
</dbReference>
<keyword evidence="4 15" id="KW-0645">Protease</keyword>
<dbReference type="GO" id="GO:0005576">
    <property type="term" value="C:extracellular region"/>
    <property type="evidence" value="ECO:0007669"/>
    <property type="project" value="UniProtKB-SubCell"/>
</dbReference>
<evidence type="ECO:0000313" key="19">
    <source>
        <dbReference type="Proteomes" id="UP000791440"/>
    </source>
</evidence>
<dbReference type="Pfam" id="PF00089">
    <property type="entry name" value="Trypsin"/>
    <property type="match status" value="1"/>
</dbReference>
<evidence type="ECO:0000256" key="4">
    <source>
        <dbReference type="ARBA" id="ARBA00022670"/>
    </source>
</evidence>
<keyword evidence="8" id="KW-0865">Zymogen</keyword>
<dbReference type="AlphaFoldDB" id="A0A921YRQ1"/>
<keyword evidence="9" id="KW-1015">Disulfide bond</keyword>
<accession>A0A921YRQ1</accession>
<dbReference type="InterPro" id="IPR033116">
    <property type="entry name" value="TRYPSIN_SER"/>
</dbReference>
<comment type="similarity">
    <text evidence="2">Belongs to the peptidase S1 family.</text>
</comment>
<dbReference type="InterPro" id="IPR018114">
    <property type="entry name" value="TRYPSIN_HIS"/>
</dbReference>
<reference evidence="18" key="1">
    <citation type="journal article" date="2016" name="Insect Biochem. Mol. Biol.">
        <title>Multifaceted biological insights from a draft genome sequence of the tobacco hornworm moth, Manduca sexta.</title>
        <authorList>
            <person name="Kanost M.R."/>
            <person name="Arrese E.L."/>
            <person name="Cao X."/>
            <person name="Chen Y.R."/>
            <person name="Chellapilla S."/>
            <person name="Goldsmith M.R."/>
            <person name="Grosse-Wilde E."/>
            <person name="Heckel D.G."/>
            <person name="Herndon N."/>
            <person name="Jiang H."/>
            <person name="Papanicolaou A."/>
            <person name="Qu J."/>
            <person name="Soulages J.L."/>
            <person name="Vogel H."/>
            <person name="Walters J."/>
            <person name="Waterhouse R.M."/>
            <person name="Ahn S.J."/>
            <person name="Almeida F.C."/>
            <person name="An C."/>
            <person name="Aqrawi P."/>
            <person name="Bretschneider A."/>
            <person name="Bryant W.B."/>
            <person name="Bucks S."/>
            <person name="Chao H."/>
            <person name="Chevignon G."/>
            <person name="Christen J.M."/>
            <person name="Clarke D.F."/>
            <person name="Dittmer N.T."/>
            <person name="Ferguson L.C.F."/>
            <person name="Garavelou S."/>
            <person name="Gordon K.H.J."/>
            <person name="Gunaratna R.T."/>
            <person name="Han Y."/>
            <person name="Hauser F."/>
            <person name="He Y."/>
            <person name="Heidel-Fischer H."/>
            <person name="Hirsh A."/>
            <person name="Hu Y."/>
            <person name="Jiang H."/>
            <person name="Kalra D."/>
            <person name="Klinner C."/>
            <person name="Konig C."/>
            <person name="Kovar C."/>
            <person name="Kroll A.R."/>
            <person name="Kuwar S.S."/>
            <person name="Lee S.L."/>
            <person name="Lehman R."/>
            <person name="Li K."/>
            <person name="Li Z."/>
            <person name="Liang H."/>
            <person name="Lovelace S."/>
            <person name="Lu Z."/>
            <person name="Mansfield J.H."/>
            <person name="McCulloch K.J."/>
            <person name="Mathew T."/>
            <person name="Morton B."/>
            <person name="Muzny D.M."/>
            <person name="Neunemann D."/>
            <person name="Ongeri F."/>
            <person name="Pauchet Y."/>
            <person name="Pu L.L."/>
            <person name="Pyrousis I."/>
            <person name="Rao X.J."/>
            <person name="Redding A."/>
            <person name="Roesel C."/>
            <person name="Sanchez-Gracia A."/>
            <person name="Schaack S."/>
            <person name="Shukla A."/>
            <person name="Tetreau G."/>
            <person name="Wang Y."/>
            <person name="Xiong G.H."/>
            <person name="Traut W."/>
            <person name="Walsh T.K."/>
            <person name="Worley K.C."/>
            <person name="Wu D."/>
            <person name="Wu W."/>
            <person name="Wu Y.Q."/>
            <person name="Zhang X."/>
            <person name="Zou Z."/>
            <person name="Zucker H."/>
            <person name="Briscoe A.D."/>
            <person name="Burmester T."/>
            <person name="Clem R.J."/>
            <person name="Feyereisen R."/>
            <person name="Grimmelikhuijzen C.J.P."/>
            <person name="Hamodrakas S.J."/>
            <person name="Hansson B.S."/>
            <person name="Huguet E."/>
            <person name="Jermiin L.S."/>
            <person name="Lan Q."/>
            <person name="Lehman H.K."/>
            <person name="Lorenzen M."/>
            <person name="Merzendorfer H."/>
            <person name="Michalopoulos I."/>
            <person name="Morton D.B."/>
            <person name="Muthukrishnan S."/>
            <person name="Oakeshott J.G."/>
            <person name="Palmer W."/>
            <person name="Park Y."/>
            <person name="Passarelli A.L."/>
            <person name="Rozas J."/>
            <person name="Schwartz L.M."/>
            <person name="Smith W."/>
            <person name="Southgate A."/>
            <person name="Vilcinskas A."/>
            <person name="Vogt R."/>
            <person name="Wang P."/>
            <person name="Werren J."/>
            <person name="Yu X.Q."/>
            <person name="Zhou J.J."/>
            <person name="Brown S.J."/>
            <person name="Scherer S.E."/>
            <person name="Richards S."/>
            <person name="Blissard G.W."/>
        </authorList>
    </citation>
    <scope>NUCLEOTIDE SEQUENCE</scope>
</reference>
<evidence type="ECO:0000256" key="5">
    <source>
        <dbReference type="ARBA" id="ARBA00022757"/>
    </source>
</evidence>
<dbReference type="PROSITE" id="PS00134">
    <property type="entry name" value="TRYPSIN_HIS"/>
    <property type="match status" value="1"/>
</dbReference>
<evidence type="ECO:0000256" key="10">
    <source>
        <dbReference type="ARBA" id="ARBA00023240"/>
    </source>
</evidence>
<evidence type="ECO:0000256" key="12">
    <source>
        <dbReference type="ARBA" id="ARBA00038868"/>
    </source>
</evidence>
<dbReference type="InterPro" id="IPR050430">
    <property type="entry name" value="Peptidase_S1"/>
</dbReference>
<dbReference type="EMBL" id="JH668309">
    <property type="protein sequence ID" value="KAG6444174.1"/>
    <property type="molecule type" value="Genomic_DNA"/>
</dbReference>
<comment type="subcellular location">
    <subcellularLocation>
        <location evidence="1">Secreted</location>
        <location evidence="1">Extracellular space</location>
    </subcellularLocation>
</comment>
<evidence type="ECO:0000256" key="9">
    <source>
        <dbReference type="ARBA" id="ARBA00023157"/>
    </source>
</evidence>
<dbReference type="Gene3D" id="2.40.10.10">
    <property type="entry name" value="Trypsin-like serine proteases"/>
    <property type="match status" value="1"/>
</dbReference>
<dbReference type="PANTHER" id="PTHR24276:SF97">
    <property type="entry name" value="GH13245P2-RELATED"/>
    <property type="match status" value="1"/>
</dbReference>
<evidence type="ECO:0000256" key="11">
    <source>
        <dbReference type="ARBA" id="ARBA00036320"/>
    </source>
</evidence>
<feature type="chain" id="PRO_5038276312" description="trypsin" evidence="16">
    <location>
        <begin position="19"/>
        <end position="268"/>
    </location>
</feature>
<keyword evidence="19" id="KW-1185">Reference proteome</keyword>
<keyword evidence="5" id="KW-0222">Digestion</keyword>
<organism evidence="18 19">
    <name type="scientific">Manduca sexta</name>
    <name type="common">Tobacco hawkmoth</name>
    <name type="synonym">Tobacco hornworm</name>
    <dbReference type="NCBI Taxonomy" id="7130"/>
    <lineage>
        <taxon>Eukaryota</taxon>
        <taxon>Metazoa</taxon>
        <taxon>Ecdysozoa</taxon>
        <taxon>Arthropoda</taxon>
        <taxon>Hexapoda</taxon>
        <taxon>Insecta</taxon>
        <taxon>Pterygota</taxon>
        <taxon>Neoptera</taxon>
        <taxon>Endopterygota</taxon>
        <taxon>Lepidoptera</taxon>
        <taxon>Glossata</taxon>
        <taxon>Ditrysia</taxon>
        <taxon>Bombycoidea</taxon>
        <taxon>Sphingidae</taxon>
        <taxon>Sphinginae</taxon>
        <taxon>Sphingini</taxon>
        <taxon>Manduca</taxon>
    </lineage>
</organism>
<keyword evidence="16" id="KW-0732">Signal</keyword>
<dbReference type="GO" id="GO:0004252">
    <property type="term" value="F:serine-type endopeptidase activity"/>
    <property type="evidence" value="ECO:0007669"/>
    <property type="project" value="UniProtKB-EC"/>
</dbReference>
<keyword evidence="6 15" id="KW-0378">Hydrolase</keyword>
<keyword evidence="10" id="KW-1199">Hemostasis impairing toxin</keyword>
<dbReference type="PANTHER" id="PTHR24276">
    <property type="entry name" value="POLYSERASE-RELATED"/>
    <property type="match status" value="1"/>
</dbReference>
<evidence type="ECO:0000256" key="6">
    <source>
        <dbReference type="ARBA" id="ARBA00022801"/>
    </source>
</evidence>
<comment type="caution">
    <text evidence="18">The sequence shown here is derived from an EMBL/GenBank/DDBJ whole genome shotgun (WGS) entry which is preliminary data.</text>
</comment>
<evidence type="ECO:0000256" key="1">
    <source>
        <dbReference type="ARBA" id="ARBA00004239"/>
    </source>
</evidence>
<reference evidence="18" key="2">
    <citation type="submission" date="2020-12" db="EMBL/GenBank/DDBJ databases">
        <authorList>
            <person name="Kanost M."/>
        </authorList>
    </citation>
    <scope>NUCLEOTIDE SEQUENCE</scope>
</reference>
<gene>
    <name evidence="18" type="ORF">O3G_MSEX003266</name>
</gene>
<evidence type="ECO:0000256" key="7">
    <source>
        <dbReference type="ARBA" id="ARBA00022825"/>
    </source>
</evidence>
<dbReference type="GO" id="GO:0090729">
    <property type="term" value="F:toxin activity"/>
    <property type="evidence" value="ECO:0007669"/>
    <property type="project" value="UniProtKB-KW"/>
</dbReference>
<dbReference type="FunFam" id="2.40.10.10:FF:000068">
    <property type="entry name" value="transmembrane protease serine 2"/>
    <property type="match status" value="1"/>
</dbReference>
<evidence type="ECO:0000259" key="17">
    <source>
        <dbReference type="PROSITE" id="PS50240"/>
    </source>
</evidence>
<sequence length="268" mass="29679">MGGLQLFWAFCFIHYIDALSVHHPMVGVAGGHEIPISDAPFVASIIRYKNKTQPKTTVMICGGSVIHERFILTAAHCFLMYENLTSEVIRVGSAQLGVGGTTYEVEKVIIHENFNPNNNMSLAFSHDIALLKLKENIVYNENVSKIALADKDLEIVPYTLANVTGWGLTWQFGSISKILRQASVEIKPIDECKMYPWACKDEICIKSYNKGSCKGDSGGPLTMHGVQVGIVSNGLGCGTMPTIHTKISFLRPWIDENIRKNLQDHKLT</sequence>
<feature type="signal peptide" evidence="16">
    <location>
        <begin position="1"/>
        <end position="18"/>
    </location>
</feature>
<dbReference type="PRINTS" id="PR00722">
    <property type="entry name" value="CHYMOTRYPSIN"/>
</dbReference>
<comment type="catalytic activity">
    <reaction evidence="11">
        <text>Preferential cleavage: Arg-|-Xaa, Lys-|-Xaa.</text>
        <dbReference type="EC" id="3.4.21.4"/>
    </reaction>
</comment>
<dbReference type="InterPro" id="IPR043504">
    <property type="entry name" value="Peptidase_S1_PA_chymotrypsin"/>
</dbReference>
<keyword evidence="14" id="KW-1205">Fibrinolytic toxin</keyword>
<dbReference type="EC" id="3.4.21.4" evidence="12"/>
<dbReference type="GO" id="GO:0006508">
    <property type="term" value="P:proteolysis"/>
    <property type="evidence" value="ECO:0007669"/>
    <property type="project" value="UniProtKB-KW"/>
</dbReference>
<dbReference type="InterPro" id="IPR001314">
    <property type="entry name" value="Peptidase_S1A"/>
</dbReference>
<dbReference type="EMBL" id="JH668309">
    <property type="protein sequence ID" value="KAG6444173.1"/>
    <property type="molecule type" value="Genomic_DNA"/>
</dbReference>
<dbReference type="InterPro" id="IPR001254">
    <property type="entry name" value="Trypsin_dom"/>
</dbReference>
<dbReference type="GO" id="GO:0007586">
    <property type="term" value="P:digestion"/>
    <property type="evidence" value="ECO:0007669"/>
    <property type="project" value="UniProtKB-KW"/>
</dbReference>
<dbReference type="SMART" id="SM00020">
    <property type="entry name" value="Tryp_SPc"/>
    <property type="match status" value="1"/>
</dbReference>
<evidence type="ECO:0000256" key="13">
    <source>
        <dbReference type="ARBA" id="ARBA00055534"/>
    </source>
</evidence>
<evidence type="ECO:0000313" key="18">
    <source>
        <dbReference type="EMBL" id="KAG6444173.1"/>
    </source>
</evidence>
<evidence type="ECO:0000256" key="14">
    <source>
        <dbReference type="ARBA" id="ARBA00084094"/>
    </source>
</evidence>
<protein>
    <recommendedName>
        <fullName evidence="12">trypsin</fullName>
        <ecNumber evidence="12">3.4.21.4</ecNumber>
    </recommendedName>
</protein>
<dbReference type="PROSITE" id="PS50240">
    <property type="entry name" value="TRYPSIN_DOM"/>
    <property type="match status" value="1"/>
</dbReference>
<proteinExistence type="inferred from homology"/>
<comment type="function">
    <text evidence="13">Fibrinolytic activity; shows preferential cleavage of Arg-Gly bonds in all three fibrinogen chains. Contact with the caterpillars causes severe bleeding, due the anticoagulant effect of the protein.</text>
</comment>
<evidence type="ECO:0000256" key="2">
    <source>
        <dbReference type="ARBA" id="ARBA00007664"/>
    </source>
</evidence>